<evidence type="ECO:0000256" key="2">
    <source>
        <dbReference type="ARBA" id="ARBA00022827"/>
    </source>
</evidence>
<dbReference type="InterPro" id="IPR006094">
    <property type="entry name" value="Oxid_FAD_bind_N"/>
</dbReference>
<evidence type="ECO:0000259" key="4">
    <source>
        <dbReference type="PROSITE" id="PS51387"/>
    </source>
</evidence>
<protein>
    <recommendedName>
        <fullName evidence="4">FAD-binding PCMH-type domain-containing protein</fullName>
    </recommendedName>
</protein>
<evidence type="ECO:0000313" key="6">
    <source>
        <dbReference type="Proteomes" id="UP000626109"/>
    </source>
</evidence>
<dbReference type="SUPFAM" id="SSF53335">
    <property type="entry name" value="S-adenosyl-L-methionine-dependent methyltransferases"/>
    <property type="match status" value="1"/>
</dbReference>
<keyword evidence="3" id="KW-0560">Oxidoreductase</keyword>
<dbReference type="Pfam" id="PF08241">
    <property type="entry name" value="Methyltransf_11"/>
    <property type="match status" value="1"/>
</dbReference>
<dbReference type="InterPro" id="IPR010031">
    <property type="entry name" value="FAD_lactone_oxidase-like"/>
</dbReference>
<dbReference type="InterPro" id="IPR013216">
    <property type="entry name" value="Methyltransf_11"/>
</dbReference>
<dbReference type="GO" id="GO:0003885">
    <property type="term" value="F:D-arabinono-1,4-lactone oxidase activity"/>
    <property type="evidence" value="ECO:0007669"/>
    <property type="project" value="InterPro"/>
</dbReference>
<dbReference type="Proteomes" id="UP000626109">
    <property type="component" value="Unassembled WGS sequence"/>
</dbReference>
<dbReference type="PANTHER" id="PTHR43762:SF1">
    <property type="entry name" value="D-ARABINONO-1,4-LACTONE OXIDASE"/>
    <property type="match status" value="1"/>
</dbReference>
<reference evidence="5" key="1">
    <citation type="submission" date="2021-02" db="EMBL/GenBank/DDBJ databases">
        <authorList>
            <person name="Dougan E. K."/>
            <person name="Rhodes N."/>
            <person name="Thang M."/>
            <person name="Chan C."/>
        </authorList>
    </citation>
    <scope>NUCLEOTIDE SEQUENCE</scope>
</reference>
<dbReference type="Pfam" id="PF04030">
    <property type="entry name" value="ALO"/>
    <property type="match status" value="1"/>
</dbReference>
<dbReference type="Gene3D" id="3.40.50.150">
    <property type="entry name" value="Vaccinia Virus protein VP39"/>
    <property type="match status" value="1"/>
</dbReference>
<dbReference type="InterPro" id="IPR036318">
    <property type="entry name" value="FAD-bd_PCMH-like_sf"/>
</dbReference>
<dbReference type="InterPro" id="IPR029063">
    <property type="entry name" value="SAM-dependent_MTases_sf"/>
</dbReference>
<proteinExistence type="predicted"/>
<dbReference type="Gene3D" id="3.30.43.10">
    <property type="entry name" value="Uridine Diphospho-n-acetylenolpyruvylglucosamine Reductase, domain 2"/>
    <property type="match status" value="1"/>
</dbReference>
<evidence type="ECO:0000256" key="1">
    <source>
        <dbReference type="ARBA" id="ARBA00022630"/>
    </source>
</evidence>
<dbReference type="InterPro" id="IPR007173">
    <property type="entry name" value="ALO_C"/>
</dbReference>
<dbReference type="InterPro" id="IPR016167">
    <property type="entry name" value="FAD-bd_PCMH_sub1"/>
</dbReference>
<dbReference type="SUPFAM" id="SSF56176">
    <property type="entry name" value="FAD-binding/transporter-associated domain-like"/>
    <property type="match status" value="1"/>
</dbReference>
<dbReference type="InterPro" id="IPR016166">
    <property type="entry name" value="FAD-bd_PCMH"/>
</dbReference>
<dbReference type="InterPro" id="IPR016164">
    <property type="entry name" value="FAD-linked_Oxase-like_C"/>
</dbReference>
<name>A0A813ISL2_POLGL</name>
<dbReference type="PANTHER" id="PTHR43762">
    <property type="entry name" value="L-GULONOLACTONE OXIDASE"/>
    <property type="match status" value="1"/>
</dbReference>
<dbReference type="EMBL" id="CAJNNW010016874">
    <property type="protein sequence ID" value="CAE8659898.1"/>
    <property type="molecule type" value="Genomic_DNA"/>
</dbReference>
<feature type="domain" description="FAD-binding PCMH-type" evidence="4">
    <location>
        <begin position="55"/>
        <end position="230"/>
    </location>
</feature>
<organism evidence="5 6">
    <name type="scientific">Polarella glacialis</name>
    <name type="common">Dinoflagellate</name>
    <dbReference type="NCBI Taxonomy" id="89957"/>
    <lineage>
        <taxon>Eukaryota</taxon>
        <taxon>Sar</taxon>
        <taxon>Alveolata</taxon>
        <taxon>Dinophyceae</taxon>
        <taxon>Suessiales</taxon>
        <taxon>Suessiaceae</taxon>
        <taxon>Polarella</taxon>
    </lineage>
</organism>
<dbReference type="GO" id="GO:0008757">
    <property type="term" value="F:S-adenosylmethionine-dependent methyltransferase activity"/>
    <property type="evidence" value="ECO:0007669"/>
    <property type="project" value="InterPro"/>
</dbReference>
<evidence type="ECO:0000313" key="5">
    <source>
        <dbReference type="EMBL" id="CAE8659898.1"/>
    </source>
</evidence>
<dbReference type="SUPFAM" id="SSF55103">
    <property type="entry name" value="FAD-linked oxidases, C-terminal domain"/>
    <property type="match status" value="1"/>
</dbReference>
<accession>A0A813ISL2</accession>
<dbReference type="GO" id="GO:0016020">
    <property type="term" value="C:membrane"/>
    <property type="evidence" value="ECO:0007669"/>
    <property type="project" value="InterPro"/>
</dbReference>
<dbReference type="GO" id="GO:0071949">
    <property type="term" value="F:FAD binding"/>
    <property type="evidence" value="ECO:0007669"/>
    <property type="project" value="InterPro"/>
</dbReference>
<comment type="caution">
    <text evidence="5">The sequence shown here is derived from an EMBL/GenBank/DDBJ whole genome shotgun (WGS) entry which is preliminary data.</text>
</comment>
<dbReference type="Pfam" id="PF01565">
    <property type="entry name" value="FAD_binding_4"/>
    <property type="match status" value="1"/>
</dbReference>
<evidence type="ECO:0000256" key="3">
    <source>
        <dbReference type="ARBA" id="ARBA00023002"/>
    </source>
</evidence>
<dbReference type="InterPro" id="IPR016169">
    <property type="entry name" value="FAD-bd_PCMH_sub2"/>
</dbReference>
<gene>
    <name evidence="5" type="ORF">PGLA2088_LOCUS13930</name>
</gene>
<keyword evidence="2" id="KW-0274">FAD</keyword>
<sequence>MGSHGFPLATEDEKFFECDGGSAGAARARGLLEGACWPDPDPRPGCSKVMADDVTRLNATEVERIFYVRSEADIKQVLAQARQEGRRISARGTKHSMGGQSIAPSGFIVDMTKLTSMRYDLELERVTCGTGCTWADLIQFLNPFGMSPRTMQSYSSFSVGGTISVNGHGITTDFCLAESVCHFRLVKWDGSVVTCSREAEGEGAELFRLALGGYGLFGVIPEVTLKVNRNARLEMDSLNLNVDEFLRTYAFVQESEDVEIKLARLNILDLNSIDMYIFRRGHGAEQKTVSALDMNPREMTWKTRLMYKWIMPTMREARYAIEKKTGAALDWSDANERNVMMHESAEPLARLYEPLFRVDDTFVLQEFFVPRSGFKAWLARVQPIYAELARHASLVLLNTTIRFVKHDPDTCLSYAQAKEGMFAFVLYYRLPRTKLADTELHRFHSLFVGPTLELGGTFYLPYRHHYTSDQLLTAYPQVRELCQRKEHYDPHGLFSNLWFEAYLLPLCTEGYRLQLASEPRLSEVESPAHPVGQGGSQQPLVVSDRRCDSYSRLVRNVKMRRDFVEGFLVRIFNVLDNQVLNRMITKATWDPECDSDIKVYRCLQRQLSSLGGPVHEATKMWKQMKQLSHQKKELAREAGAIVSRMGRLGQLDGYLSVGDHGKMVLPLKVALQLQGKVFVAHGELSEDIPAVAERGSVDPVGVFVHWDLLEAGPFVGIPDSSLDLVTMMQGLHHLRQNRLLPFLAEVVRVLRPGGLFIVREHDASEELMPMLDLAHSVFNAVLGVTDPEEEKEIRAFRSLLDWRAVVEASGLRDSLLYEMEANDPTLDEMMCFYKPPFRMPDGKSTQQVAPMAQAKACDITLPGSAAALPPQLSAFLDQLPLSVLDTLKGLLRSMLGLIPQLAELVKGNTSILSAGQQSVAGQVIDQIAEPLVRLLEKFEPYLDHVEFQSAQDGIGSFIPNELFLLVPALLRKAEKGHASVNELFAVAMIKDLELAFGFAGAARDDGAAPNQAGSVSAVESVQADLVRGSEVSAAEVQAALDDLCRAMPDLQDSSLMTRLGLNRRAQTALWAQLDLRKEEVTSAVLAEALAGYLDARAWHELRKELLAAQVARELPSKNSVLGCKGPDNAWRRALVAILGSSKVKLRQLGIMGLSLAGLSEVVEMWRLAQALRGAPALRQKEESKMTSSILAAMEGMEAVVKSVSMQEDALWDVPDVAEVLEATFGYESLTARLEDVTAQVSQHFLSGGVLKLHGRNLKNDLLRRDALTSGLDALRMGIVGKQRLLHIRYRSSAEPDPEVFLSRVATLLDRLGSFQLTQRLHPDAGEYTWYKLNEWMQVEMCQIYGRSLEHTPWYRFPYTQFLKVYFDCLFQEAGIVSKLHGQKKAFLSMGFFTSLVPGLVMASLFGQLQLLATPFLMLGSESGFGDSYDESKMVEQLVVQVPSTDLQPKWKELDSRIQAEIQVVPGLHVLKVPTFRALTEVLCLVAKALPHARVLEISNQRHVQMRVELRDHEPQLRQLAALTGCEVMFKFKYPTDGSCQPPTTSVSLCIAVPYLLATIRFCNRIGVEVRQVFDFYC</sequence>
<keyword evidence="1" id="KW-0285">Flavoprotein</keyword>
<dbReference type="PROSITE" id="PS51387">
    <property type="entry name" value="FAD_PCMH"/>
    <property type="match status" value="1"/>
</dbReference>
<dbReference type="Gene3D" id="3.30.465.10">
    <property type="match status" value="1"/>
</dbReference>